<accession>A0ABQ0M3Z7</accession>
<feature type="compositionally biased region" description="Basic and acidic residues" evidence="1">
    <location>
        <begin position="69"/>
        <end position="78"/>
    </location>
</feature>
<feature type="transmembrane region" description="Helical" evidence="2">
    <location>
        <begin position="84"/>
        <end position="101"/>
    </location>
</feature>
<feature type="region of interest" description="Disordered" evidence="1">
    <location>
        <begin position="1"/>
        <end position="78"/>
    </location>
</feature>
<sequence length="137" mass="14787">MPPPPAYQDVPPGTAADDENETHLIPLTPDPRANINAAPPPPPTDLVDDDEGDEADDEPGVPLLRRRHPDVPHDPRFDRITPSVWKRAALLAVIVLLFYVAGRLQGYRSGKAGGKSVSAEAGDGVLERMVHARAARH</sequence>
<dbReference type="EMBL" id="DF849525">
    <property type="protein sequence ID" value="GAT57968.1"/>
    <property type="molecule type" value="Genomic_DNA"/>
</dbReference>
<keyword evidence="2" id="KW-0812">Transmembrane</keyword>
<gene>
    <name evidence="3" type="ORF">MCHLO_14452</name>
</gene>
<evidence type="ECO:0000313" key="3">
    <source>
        <dbReference type="EMBL" id="GAT57968.1"/>
    </source>
</evidence>
<evidence type="ECO:0000256" key="1">
    <source>
        <dbReference type="SAM" id="MobiDB-lite"/>
    </source>
</evidence>
<organism evidence="3 4">
    <name type="scientific">Mycena chlorophos</name>
    <name type="common">Agaric fungus</name>
    <name type="synonym">Agaricus chlorophos</name>
    <dbReference type="NCBI Taxonomy" id="658473"/>
    <lineage>
        <taxon>Eukaryota</taxon>
        <taxon>Fungi</taxon>
        <taxon>Dikarya</taxon>
        <taxon>Basidiomycota</taxon>
        <taxon>Agaricomycotina</taxon>
        <taxon>Agaricomycetes</taxon>
        <taxon>Agaricomycetidae</taxon>
        <taxon>Agaricales</taxon>
        <taxon>Marasmiineae</taxon>
        <taxon>Mycenaceae</taxon>
        <taxon>Mycena</taxon>
    </lineage>
</organism>
<protein>
    <submittedName>
        <fullName evidence="3">Uncharacterized protein</fullName>
    </submittedName>
</protein>
<reference evidence="3" key="1">
    <citation type="submission" date="2014-09" db="EMBL/GenBank/DDBJ databases">
        <title>Genome sequence of the luminous mushroom Mycena chlorophos for searching fungal bioluminescence genes.</title>
        <authorList>
            <person name="Tanaka Y."/>
            <person name="Kasuga D."/>
            <person name="Oba Y."/>
            <person name="Hase S."/>
            <person name="Sato K."/>
            <person name="Oba Y."/>
            <person name="Sakakibara Y."/>
        </authorList>
    </citation>
    <scope>NUCLEOTIDE SEQUENCE</scope>
</reference>
<proteinExistence type="predicted"/>
<dbReference type="Proteomes" id="UP000815677">
    <property type="component" value="Unassembled WGS sequence"/>
</dbReference>
<evidence type="ECO:0000256" key="2">
    <source>
        <dbReference type="SAM" id="Phobius"/>
    </source>
</evidence>
<feature type="compositionally biased region" description="Acidic residues" evidence="1">
    <location>
        <begin position="46"/>
        <end position="59"/>
    </location>
</feature>
<keyword evidence="2" id="KW-0472">Membrane</keyword>
<name>A0ABQ0M3Z7_MYCCL</name>
<evidence type="ECO:0000313" key="4">
    <source>
        <dbReference type="Proteomes" id="UP000815677"/>
    </source>
</evidence>
<keyword evidence="4" id="KW-1185">Reference proteome</keyword>
<keyword evidence="2" id="KW-1133">Transmembrane helix</keyword>